<dbReference type="RefSeq" id="WP_033518177.1">
    <property type="nucleotide sequence ID" value="NZ_CAJPMS010000117.1"/>
</dbReference>
<dbReference type="STRING" id="158787.BSCA_1535"/>
<protein>
    <submittedName>
        <fullName evidence="1">Evolved beta-galactosidase beta-subunit</fullName>
    </submittedName>
</protein>
<sequence>MHVYDTREQFDAQLGTVKKWMRTGQALDIAPTLSRNVAYSIGDSLTYWWDNTPALAGEDLIGHRRYLFVCSPIDGDMTVMVAPKGQLTAVEAYSDLTDRERFVGPANIVTVPAGGIFVADIDEAAKVLSDPDVAAVVLHVTVEGYSFPNK</sequence>
<dbReference type="AlphaFoldDB" id="A0A087DH87"/>
<dbReference type="GeneID" id="85166189"/>
<keyword evidence="2" id="KW-1185">Reference proteome</keyword>
<dbReference type="eggNOG" id="COG2731">
    <property type="taxonomic scope" value="Bacteria"/>
</dbReference>
<evidence type="ECO:0000313" key="2">
    <source>
        <dbReference type="Proteomes" id="UP000029033"/>
    </source>
</evidence>
<dbReference type="EMBL" id="JGZO01000005">
    <property type="protein sequence ID" value="KFI94887.1"/>
    <property type="molecule type" value="Genomic_DNA"/>
</dbReference>
<dbReference type="OrthoDB" id="8776070at2"/>
<organism evidence="1 2">
    <name type="scientific">Bifidobacterium scardovii</name>
    <dbReference type="NCBI Taxonomy" id="158787"/>
    <lineage>
        <taxon>Bacteria</taxon>
        <taxon>Bacillati</taxon>
        <taxon>Actinomycetota</taxon>
        <taxon>Actinomycetes</taxon>
        <taxon>Bifidobacteriales</taxon>
        <taxon>Bifidobacteriaceae</taxon>
        <taxon>Bifidobacterium</taxon>
    </lineage>
</organism>
<dbReference type="Proteomes" id="UP000029033">
    <property type="component" value="Unassembled WGS sequence"/>
</dbReference>
<evidence type="ECO:0000313" key="1">
    <source>
        <dbReference type="EMBL" id="KFI94887.1"/>
    </source>
</evidence>
<reference evidence="1 2" key="1">
    <citation type="submission" date="2014-03" db="EMBL/GenBank/DDBJ databases">
        <title>Genomics of Bifidobacteria.</title>
        <authorList>
            <person name="Ventura M."/>
            <person name="Milani C."/>
            <person name="Lugli G.A."/>
        </authorList>
    </citation>
    <scope>NUCLEOTIDE SEQUENCE [LARGE SCALE GENOMIC DNA]</scope>
    <source>
        <strain evidence="1 2">LMG 21589</strain>
    </source>
</reference>
<accession>A0A087DH87</accession>
<comment type="caution">
    <text evidence="1">The sequence shown here is derived from an EMBL/GenBank/DDBJ whole genome shotgun (WGS) entry which is preliminary data.</text>
</comment>
<proteinExistence type="predicted"/>
<name>A0A087DH87_9BIFI</name>
<gene>
    <name evidence="1" type="ORF">BSCA_1535</name>
</gene>